<evidence type="ECO:0000313" key="9">
    <source>
        <dbReference type="Proteomes" id="UP000198964"/>
    </source>
</evidence>
<keyword evidence="9" id="KW-1185">Reference proteome</keyword>
<proteinExistence type="inferred from homology"/>
<dbReference type="STRING" id="655355.SAMN05216283_10776"/>
<dbReference type="Proteomes" id="UP000198964">
    <property type="component" value="Unassembled WGS sequence"/>
</dbReference>
<evidence type="ECO:0000256" key="2">
    <source>
        <dbReference type="ARBA" id="ARBA00006275"/>
    </source>
</evidence>
<comment type="subcellular location">
    <subcellularLocation>
        <location evidence="1">Cell outer membrane</location>
    </subcellularLocation>
</comment>
<keyword evidence="3" id="KW-0732">Signal</keyword>
<evidence type="ECO:0000256" key="1">
    <source>
        <dbReference type="ARBA" id="ARBA00004442"/>
    </source>
</evidence>
<comment type="similarity">
    <text evidence="2">Belongs to the SusD family.</text>
</comment>
<dbReference type="RefSeq" id="WP_093920412.1">
    <property type="nucleotide sequence ID" value="NZ_FONW01000007.1"/>
</dbReference>
<evidence type="ECO:0000259" key="7">
    <source>
        <dbReference type="Pfam" id="PF14322"/>
    </source>
</evidence>
<dbReference type="InterPro" id="IPR012944">
    <property type="entry name" value="SusD_RagB_dom"/>
</dbReference>
<organism evidence="8 9">
    <name type="scientific">Sunxiuqinia elliptica</name>
    <dbReference type="NCBI Taxonomy" id="655355"/>
    <lineage>
        <taxon>Bacteria</taxon>
        <taxon>Pseudomonadati</taxon>
        <taxon>Bacteroidota</taxon>
        <taxon>Bacteroidia</taxon>
        <taxon>Marinilabiliales</taxon>
        <taxon>Prolixibacteraceae</taxon>
        <taxon>Sunxiuqinia</taxon>
    </lineage>
</organism>
<sequence length="480" mass="54473">MKNLSIYIVILVSSLMLTSCDEYLTLESPDKPTTDQIWVSYDAAEKYVLSAYTYLTTTGWRYHEYYYLPQNFRGDDMFPEGGTTAWSYLGRIVGFNNTAADGVPAYMWNNWYRGVKLANDVIANVPSLEVLSQEERDQLVAEARFLRGVYFLNLQMNFHGIILPINVASSTAELQLPISPRETVYEQIEDDLAFAASHLPESWDEANWGRATSSAANAFLGKAYLYNKKNQEAIDVFTKISGHNLVSGSEYRSLFDGTNEQNSEIIFSRGYSEEQLDILYLYHQLGVAMAPGDFYGGWNMASISDYYMSQLEPGDIRKEASVLESGETFDGELVNFEDPGFKMSIKYVESLSAISTTRSVADLILMRYADVLLMEAEAYYELGEGEKALQNVNEVRNRAGLDDVSLTGEALRDEIRKQRMIELVGEGVRFYDLVRWGVTKEQLTTAQQPYAKNFEDKHMYFPIPLEEVQRNPMVEATPGF</sequence>
<keyword evidence="5" id="KW-0998">Cell outer membrane</keyword>
<keyword evidence="4" id="KW-0472">Membrane</keyword>
<dbReference type="InterPro" id="IPR011990">
    <property type="entry name" value="TPR-like_helical_dom_sf"/>
</dbReference>
<evidence type="ECO:0000259" key="6">
    <source>
        <dbReference type="Pfam" id="PF07980"/>
    </source>
</evidence>
<dbReference type="PROSITE" id="PS51257">
    <property type="entry name" value="PROKAR_LIPOPROTEIN"/>
    <property type="match status" value="1"/>
</dbReference>
<evidence type="ECO:0000313" key="8">
    <source>
        <dbReference type="EMBL" id="SFF47435.1"/>
    </source>
</evidence>
<dbReference type="SUPFAM" id="SSF48452">
    <property type="entry name" value="TPR-like"/>
    <property type="match status" value="1"/>
</dbReference>
<name>A0A1I2IYC8_9BACT</name>
<dbReference type="Gene3D" id="1.25.40.390">
    <property type="match status" value="1"/>
</dbReference>
<evidence type="ECO:0000256" key="4">
    <source>
        <dbReference type="ARBA" id="ARBA00023136"/>
    </source>
</evidence>
<dbReference type="Pfam" id="PF07980">
    <property type="entry name" value="SusD_RagB"/>
    <property type="match status" value="1"/>
</dbReference>
<dbReference type="EMBL" id="FONW01000007">
    <property type="protein sequence ID" value="SFF47435.1"/>
    <property type="molecule type" value="Genomic_DNA"/>
</dbReference>
<protein>
    <submittedName>
        <fullName evidence="8">Starch-binding associating with outer membrane</fullName>
    </submittedName>
</protein>
<evidence type="ECO:0000256" key="5">
    <source>
        <dbReference type="ARBA" id="ARBA00023237"/>
    </source>
</evidence>
<gene>
    <name evidence="8" type="ORF">SAMN05216283_10776</name>
</gene>
<dbReference type="AlphaFoldDB" id="A0A1I2IYC8"/>
<accession>A0A1I2IYC8</accession>
<dbReference type="CDD" id="cd08977">
    <property type="entry name" value="SusD"/>
    <property type="match status" value="1"/>
</dbReference>
<evidence type="ECO:0000256" key="3">
    <source>
        <dbReference type="ARBA" id="ARBA00022729"/>
    </source>
</evidence>
<feature type="domain" description="RagB/SusD" evidence="6">
    <location>
        <begin position="346"/>
        <end position="479"/>
    </location>
</feature>
<dbReference type="Pfam" id="PF14322">
    <property type="entry name" value="SusD-like_3"/>
    <property type="match status" value="1"/>
</dbReference>
<feature type="domain" description="SusD-like N-terminal" evidence="7">
    <location>
        <begin position="99"/>
        <end position="225"/>
    </location>
</feature>
<reference evidence="8 9" key="1">
    <citation type="submission" date="2016-10" db="EMBL/GenBank/DDBJ databases">
        <authorList>
            <person name="de Groot N.N."/>
        </authorList>
    </citation>
    <scope>NUCLEOTIDE SEQUENCE [LARGE SCALE GENOMIC DNA]</scope>
    <source>
        <strain evidence="8 9">CGMCC 1.9156</strain>
    </source>
</reference>
<dbReference type="GO" id="GO:0009279">
    <property type="term" value="C:cell outer membrane"/>
    <property type="evidence" value="ECO:0007669"/>
    <property type="project" value="UniProtKB-SubCell"/>
</dbReference>
<dbReference type="InterPro" id="IPR033985">
    <property type="entry name" value="SusD-like_N"/>
</dbReference>